<organism evidence="2 3">
    <name type="scientific">Colletotrichum asianum</name>
    <dbReference type="NCBI Taxonomy" id="702518"/>
    <lineage>
        <taxon>Eukaryota</taxon>
        <taxon>Fungi</taxon>
        <taxon>Dikarya</taxon>
        <taxon>Ascomycota</taxon>
        <taxon>Pezizomycotina</taxon>
        <taxon>Sordariomycetes</taxon>
        <taxon>Hypocreomycetidae</taxon>
        <taxon>Glomerellales</taxon>
        <taxon>Glomerellaceae</taxon>
        <taxon>Colletotrichum</taxon>
        <taxon>Colletotrichum gloeosporioides species complex</taxon>
    </lineage>
</organism>
<sequence>MSSLPLKVKVAIRDHWTSEESQLQKALKELKNVLGLDIDVEPDWQLLLAELDTVYSDKGDLVAAVAGTVETWTKAATELLDDDKNADWTEILLEKLKATYINLRLFIEVSRDDQASSARSDERGGFIIALPRRQLTHPAELFPLFQGEIKECFSDKHHLPPSYTISPRMSGDEWADVGLDVRASHLSLNDRQTSAKTTTGPDILPRADSLPRPDDLLSKPPYHLFVYARSAHEIEVQCSHSGTLKFLSEYFKKWRRVNHQLSTKPPAVEVKLHQCAFGLGAIIDRLVLVAENRSGTFTVTPTIVLSLIEGVLGYKQTYNHKTHFGPEAYNLKCYQMTDEALLARRAHYVRQLASGSTGAALHTAAGAATAGLTWLMVPYDAARIRNARRKRRILERHAVERGLTVKTKRGDVLIPMALGVTLGAVAFEGAEMCADAVVADTGGSKEVVKGVAHLGLDAGAAAVEHAHARNEKTKSERWRWRWRWKRGRHEASLGEKSEM</sequence>
<evidence type="ECO:0000256" key="1">
    <source>
        <dbReference type="SAM" id="MobiDB-lite"/>
    </source>
</evidence>
<proteinExistence type="predicted"/>
<reference evidence="2 3" key="1">
    <citation type="submission" date="2019-12" db="EMBL/GenBank/DDBJ databases">
        <title>A genome sequence resource for the geographically widespread anthracnose pathogen Colletotrichum asianum.</title>
        <authorList>
            <person name="Meng Y."/>
        </authorList>
    </citation>
    <scope>NUCLEOTIDE SEQUENCE [LARGE SCALE GENOMIC DNA]</scope>
    <source>
        <strain evidence="2 3">ICMP 18580</strain>
    </source>
</reference>
<feature type="compositionally biased region" description="Polar residues" evidence="1">
    <location>
        <begin position="190"/>
        <end position="200"/>
    </location>
</feature>
<gene>
    <name evidence="2" type="ORF">GQ607_003835</name>
</gene>
<accession>A0A8H3ZXV4</accession>
<dbReference type="EMBL" id="WOWK01000015">
    <property type="protein sequence ID" value="KAF0328810.1"/>
    <property type="molecule type" value="Genomic_DNA"/>
</dbReference>
<protein>
    <submittedName>
        <fullName evidence="2">Uncharacterized protein</fullName>
    </submittedName>
</protein>
<feature type="region of interest" description="Disordered" evidence="1">
    <location>
        <begin position="190"/>
        <end position="210"/>
    </location>
</feature>
<evidence type="ECO:0000313" key="3">
    <source>
        <dbReference type="Proteomes" id="UP000434172"/>
    </source>
</evidence>
<keyword evidence="3" id="KW-1185">Reference proteome</keyword>
<dbReference type="OrthoDB" id="4926491at2759"/>
<dbReference type="Proteomes" id="UP000434172">
    <property type="component" value="Unassembled WGS sequence"/>
</dbReference>
<name>A0A8H3ZXV4_9PEZI</name>
<dbReference type="AlphaFoldDB" id="A0A8H3ZXV4"/>
<evidence type="ECO:0000313" key="2">
    <source>
        <dbReference type="EMBL" id="KAF0328810.1"/>
    </source>
</evidence>
<comment type="caution">
    <text evidence="2">The sequence shown here is derived from an EMBL/GenBank/DDBJ whole genome shotgun (WGS) entry which is preliminary data.</text>
</comment>